<dbReference type="Gene3D" id="2.70.50.30">
    <property type="entry name" value="Coagulation Factor XIII, subunit A, domain 1"/>
    <property type="match status" value="1"/>
</dbReference>
<protein>
    <submittedName>
        <fullName evidence="6">Uncharacterized protein</fullName>
    </submittedName>
</protein>
<comment type="similarity">
    <text evidence="2">Belongs to the Rho GDI family.</text>
</comment>
<dbReference type="GO" id="GO:0005096">
    <property type="term" value="F:GTPase activator activity"/>
    <property type="evidence" value="ECO:0007669"/>
    <property type="project" value="UniProtKB-KW"/>
</dbReference>
<name>A0A813QIK4_9BILA</name>
<evidence type="ECO:0000313" key="7">
    <source>
        <dbReference type="Proteomes" id="UP000663879"/>
    </source>
</evidence>
<comment type="caution">
    <text evidence="6">The sequence shown here is derived from an EMBL/GenBank/DDBJ whole genome shotgun (WGS) entry which is preliminary data.</text>
</comment>
<dbReference type="EMBL" id="CAJNOC010000491">
    <property type="protein sequence ID" value="CAF0767999.1"/>
    <property type="molecule type" value="Genomic_DNA"/>
</dbReference>
<evidence type="ECO:0000256" key="1">
    <source>
        <dbReference type="ARBA" id="ARBA00004496"/>
    </source>
</evidence>
<dbReference type="SUPFAM" id="SSF81296">
    <property type="entry name" value="E set domains"/>
    <property type="match status" value="1"/>
</dbReference>
<keyword evidence="3" id="KW-0343">GTPase activation</keyword>
<dbReference type="PANTHER" id="PTHR10980:SF3">
    <property type="entry name" value="LD16419P"/>
    <property type="match status" value="1"/>
</dbReference>
<dbReference type="Proteomes" id="UP000663879">
    <property type="component" value="Unassembled WGS sequence"/>
</dbReference>
<evidence type="ECO:0000256" key="2">
    <source>
        <dbReference type="ARBA" id="ARBA00009758"/>
    </source>
</evidence>
<dbReference type="OrthoDB" id="1683373at2759"/>
<accession>A0A813QIK4</accession>
<dbReference type="AlphaFoldDB" id="A0A813QIK4"/>
<dbReference type="InterPro" id="IPR014756">
    <property type="entry name" value="Ig_E-set"/>
</dbReference>
<feature type="compositionally biased region" description="Basic and acidic residues" evidence="5">
    <location>
        <begin position="1"/>
        <end position="12"/>
    </location>
</feature>
<comment type="subcellular location">
    <subcellularLocation>
        <location evidence="1">Cytoplasm</location>
    </subcellularLocation>
</comment>
<feature type="region of interest" description="Disordered" evidence="5">
    <location>
        <begin position="1"/>
        <end position="22"/>
    </location>
</feature>
<organism evidence="6 7">
    <name type="scientific">Brachionus calyciflorus</name>
    <dbReference type="NCBI Taxonomy" id="104777"/>
    <lineage>
        <taxon>Eukaryota</taxon>
        <taxon>Metazoa</taxon>
        <taxon>Spiralia</taxon>
        <taxon>Gnathifera</taxon>
        <taxon>Rotifera</taxon>
        <taxon>Eurotatoria</taxon>
        <taxon>Monogononta</taxon>
        <taxon>Pseudotrocha</taxon>
        <taxon>Ploima</taxon>
        <taxon>Brachionidae</taxon>
        <taxon>Brachionus</taxon>
    </lineage>
</organism>
<keyword evidence="4" id="KW-0963">Cytoplasm</keyword>
<dbReference type="PRINTS" id="PR00492">
    <property type="entry name" value="RHOGDI"/>
</dbReference>
<dbReference type="GO" id="GO:0016020">
    <property type="term" value="C:membrane"/>
    <property type="evidence" value="ECO:0007669"/>
    <property type="project" value="TreeGrafter"/>
</dbReference>
<dbReference type="FunFam" id="2.70.50.30:FF:000004">
    <property type="entry name" value="Rho GDP-dissociation inhibitor 1"/>
    <property type="match status" value="1"/>
</dbReference>
<reference evidence="6" key="1">
    <citation type="submission" date="2021-02" db="EMBL/GenBank/DDBJ databases">
        <authorList>
            <person name="Nowell W R."/>
        </authorList>
    </citation>
    <scope>NUCLEOTIDE SEQUENCE</scope>
    <source>
        <strain evidence="6">Ploen Becks lab</strain>
    </source>
</reference>
<keyword evidence="7" id="KW-1185">Reference proteome</keyword>
<evidence type="ECO:0000256" key="5">
    <source>
        <dbReference type="SAM" id="MobiDB-lite"/>
    </source>
</evidence>
<dbReference type="InterPro" id="IPR024792">
    <property type="entry name" value="RhoGDI_dom_sf"/>
</dbReference>
<dbReference type="GO" id="GO:0005094">
    <property type="term" value="F:Rho GDP-dissociation inhibitor activity"/>
    <property type="evidence" value="ECO:0007669"/>
    <property type="project" value="InterPro"/>
</dbReference>
<dbReference type="GO" id="GO:0005829">
    <property type="term" value="C:cytosol"/>
    <property type="evidence" value="ECO:0007669"/>
    <property type="project" value="TreeGrafter"/>
</dbReference>
<dbReference type="Pfam" id="PF02115">
    <property type="entry name" value="Rho_GDI"/>
    <property type="match status" value="1"/>
</dbReference>
<gene>
    <name evidence="6" type="ORF">OXX778_LOCUS4798</name>
</gene>
<evidence type="ECO:0000256" key="3">
    <source>
        <dbReference type="ARBA" id="ARBA00022468"/>
    </source>
</evidence>
<dbReference type="PANTHER" id="PTHR10980">
    <property type="entry name" value="RHO GDP-DISSOCIATION INHIBITOR"/>
    <property type="match status" value="1"/>
</dbReference>
<sequence>MNKSDASEHDHIEDDEVNSKYIPPKNIPISELWNKDQDDQSLTKYKQQLIGGAINVIIEPSIESKLILKRLVLVPEDHHELIFDLKGNLEKIKDQVVGLKEGAIYRIKLEFYVQRDIVSGLKLVQSAYKGPIRTDKSTYMMGSRAPKAELQEYISEKEVAPSGMMARGKYHMKSSIVDDDKNVYAKWEWTLEISKEWK</sequence>
<evidence type="ECO:0000313" key="6">
    <source>
        <dbReference type="EMBL" id="CAF0767999.1"/>
    </source>
</evidence>
<dbReference type="GO" id="GO:0007266">
    <property type="term" value="P:Rho protein signal transduction"/>
    <property type="evidence" value="ECO:0007669"/>
    <property type="project" value="InterPro"/>
</dbReference>
<proteinExistence type="inferred from homology"/>
<evidence type="ECO:0000256" key="4">
    <source>
        <dbReference type="ARBA" id="ARBA00022490"/>
    </source>
</evidence>
<dbReference type="InterPro" id="IPR000406">
    <property type="entry name" value="Rho_GDI"/>
</dbReference>